<dbReference type="GO" id="GO:0048029">
    <property type="term" value="F:monosaccharide binding"/>
    <property type="evidence" value="ECO:0007669"/>
    <property type="project" value="InterPro"/>
</dbReference>
<organism evidence="7 8">
    <name type="scientific">Pasteurella testudinis DSM 23072</name>
    <dbReference type="NCBI Taxonomy" id="1122938"/>
    <lineage>
        <taxon>Bacteria</taxon>
        <taxon>Pseudomonadati</taxon>
        <taxon>Pseudomonadota</taxon>
        <taxon>Gammaproteobacteria</taxon>
        <taxon>Pasteurellales</taxon>
        <taxon>Pasteurellaceae</taxon>
        <taxon>Pasteurella</taxon>
    </lineage>
</organism>
<evidence type="ECO:0000256" key="3">
    <source>
        <dbReference type="ARBA" id="ARBA00022490"/>
    </source>
</evidence>
<dbReference type="GO" id="GO:0016872">
    <property type="term" value="F:intramolecular lyase activity"/>
    <property type="evidence" value="ECO:0007669"/>
    <property type="project" value="UniProtKB-UniRule"/>
</dbReference>
<dbReference type="PANTHER" id="PTHR37831">
    <property type="entry name" value="D-RIBOSE PYRANASE"/>
    <property type="match status" value="1"/>
</dbReference>
<accession>A0A1W1UNH4</accession>
<comment type="catalytic activity">
    <reaction evidence="1 6">
        <text>beta-D-ribopyranose = beta-D-ribofuranose</text>
        <dbReference type="Rhea" id="RHEA:25432"/>
        <dbReference type="ChEBI" id="CHEBI:27476"/>
        <dbReference type="ChEBI" id="CHEBI:47002"/>
        <dbReference type="EC" id="5.4.99.62"/>
    </reaction>
</comment>
<evidence type="ECO:0000256" key="2">
    <source>
        <dbReference type="ARBA" id="ARBA00012862"/>
    </source>
</evidence>
<dbReference type="GO" id="GO:0019303">
    <property type="term" value="P:D-ribose catabolic process"/>
    <property type="evidence" value="ECO:0007669"/>
    <property type="project" value="UniProtKB-UniRule"/>
</dbReference>
<reference evidence="8" key="1">
    <citation type="submission" date="2017-04" db="EMBL/GenBank/DDBJ databases">
        <authorList>
            <person name="Varghese N."/>
            <person name="Submissions S."/>
        </authorList>
    </citation>
    <scope>NUCLEOTIDE SEQUENCE [LARGE SCALE GENOMIC DNA]</scope>
    <source>
        <strain evidence="8">DSM 23072</strain>
    </source>
</reference>
<evidence type="ECO:0000256" key="4">
    <source>
        <dbReference type="ARBA" id="ARBA00023235"/>
    </source>
</evidence>
<dbReference type="EMBL" id="FWWV01000010">
    <property type="protein sequence ID" value="SMB82675.1"/>
    <property type="molecule type" value="Genomic_DNA"/>
</dbReference>
<dbReference type="EC" id="5.4.99.62" evidence="2 6"/>
<dbReference type="GO" id="GO:0062193">
    <property type="term" value="F:D-ribose pyranase activity"/>
    <property type="evidence" value="ECO:0007669"/>
    <property type="project" value="UniProtKB-EC"/>
</dbReference>
<evidence type="ECO:0000313" key="7">
    <source>
        <dbReference type="EMBL" id="SMB82675.1"/>
    </source>
</evidence>
<feature type="binding site" evidence="6">
    <location>
        <begin position="128"/>
        <end position="130"/>
    </location>
    <ligand>
        <name>substrate</name>
    </ligand>
</feature>
<dbReference type="AlphaFoldDB" id="A0A1W1UNH4"/>
<dbReference type="NCBIfam" id="NF008761">
    <property type="entry name" value="PRK11797.1"/>
    <property type="match status" value="1"/>
</dbReference>
<dbReference type="SUPFAM" id="SSF102546">
    <property type="entry name" value="RbsD-like"/>
    <property type="match status" value="1"/>
</dbReference>
<comment type="pathway">
    <text evidence="6">Carbohydrate metabolism; D-ribose degradation; D-ribose 5-phosphate from beta-D-ribopyranose: step 1/2.</text>
</comment>
<gene>
    <name evidence="6" type="primary">rbsD</name>
    <name evidence="7" type="ORF">SAMN05660772_02142</name>
</gene>
<keyword evidence="8" id="KW-1185">Reference proteome</keyword>
<comment type="subcellular location">
    <subcellularLocation>
        <location evidence="6">Cytoplasm</location>
    </subcellularLocation>
</comment>
<evidence type="ECO:0000256" key="5">
    <source>
        <dbReference type="ARBA" id="ARBA00023277"/>
    </source>
</evidence>
<evidence type="ECO:0000256" key="6">
    <source>
        <dbReference type="HAMAP-Rule" id="MF_01661"/>
    </source>
</evidence>
<evidence type="ECO:0000256" key="1">
    <source>
        <dbReference type="ARBA" id="ARBA00000223"/>
    </source>
</evidence>
<feature type="binding site" evidence="6">
    <location>
        <position position="28"/>
    </location>
    <ligand>
        <name>substrate</name>
    </ligand>
</feature>
<dbReference type="PANTHER" id="PTHR37831:SF1">
    <property type="entry name" value="D-RIBOSE PYRANASE"/>
    <property type="match status" value="1"/>
</dbReference>
<dbReference type="InterPro" id="IPR007721">
    <property type="entry name" value="RbsD_FucU"/>
</dbReference>
<name>A0A1W1UNH4_9PAST</name>
<dbReference type="GO" id="GO:0005829">
    <property type="term" value="C:cytosol"/>
    <property type="evidence" value="ECO:0007669"/>
    <property type="project" value="TreeGrafter"/>
</dbReference>
<comment type="subunit">
    <text evidence="6">Homodecamer.</text>
</comment>
<sequence>MKKTALLNAQLSHLVAQLGHTDSLTVCDAGLPIPLETERVDLALTAGVPHFLQTVAVVTQEMFVESAVLAEEIKTKNPEVHQALLQQLQQLEQQQGNRIALDYVGHEEFKVLSRQSSGIVRTGECTPYANVILYSGVPF</sequence>
<dbReference type="Gene3D" id="3.40.1650.10">
    <property type="entry name" value="RbsD-like domain"/>
    <property type="match status" value="1"/>
</dbReference>
<dbReference type="RefSeq" id="WP_084256619.1">
    <property type="nucleotide sequence ID" value="NZ_FWWV01000010.1"/>
</dbReference>
<dbReference type="Pfam" id="PF05025">
    <property type="entry name" value="RbsD_FucU"/>
    <property type="match status" value="1"/>
</dbReference>
<evidence type="ECO:0000313" key="8">
    <source>
        <dbReference type="Proteomes" id="UP000192408"/>
    </source>
</evidence>
<keyword evidence="4 6" id="KW-0413">Isomerase</keyword>
<feature type="binding site" evidence="6">
    <location>
        <position position="106"/>
    </location>
    <ligand>
        <name>substrate</name>
    </ligand>
</feature>
<keyword evidence="5 6" id="KW-0119">Carbohydrate metabolism</keyword>
<dbReference type="UniPathway" id="UPA00916">
    <property type="reaction ID" value="UER00888"/>
</dbReference>
<proteinExistence type="inferred from homology"/>
<keyword evidence="3 6" id="KW-0963">Cytoplasm</keyword>
<comment type="similarity">
    <text evidence="6">Belongs to the RbsD / FucU family. RbsD subfamily.</text>
</comment>
<dbReference type="InterPro" id="IPR023750">
    <property type="entry name" value="RbsD-like_sf"/>
</dbReference>
<dbReference type="InterPro" id="IPR023064">
    <property type="entry name" value="D-ribose_pyranase"/>
</dbReference>
<dbReference type="HAMAP" id="MF_01661">
    <property type="entry name" value="D_rib_pyranase"/>
    <property type="match status" value="1"/>
</dbReference>
<protein>
    <recommendedName>
        <fullName evidence="2 6">D-ribose pyranase</fullName>
        <ecNumber evidence="2 6">5.4.99.62</ecNumber>
    </recommendedName>
</protein>
<dbReference type="Proteomes" id="UP000192408">
    <property type="component" value="Unassembled WGS sequence"/>
</dbReference>
<dbReference type="STRING" id="1122938.SAMN05660772_02142"/>
<comment type="function">
    <text evidence="6">Catalyzes the interconversion of beta-pyran and beta-furan forms of D-ribose.</text>
</comment>
<feature type="active site" description="Proton donor" evidence="6">
    <location>
        <position position="20"/>
    </location>
</feature>